<dbReference type="EMBL" id="LT906435">
    <property type="protein sequence ID" value="SNU81204.1"/>
    <property type="molecule type" value="Genomic_DNA"/>
</dbReference>
<evidence type="ECO:0000313" key="1">
    <source>
        <dbReference type="EMBL" id="SNU81204.1"/>
    </source>
</evidence>
<gene>
    <name evidence="1" type="ORF">SAMEA4530655_00324</name>
</gene>
<evidence type="ECO:0000313" key="2">
    <source>
        <dbReference type="Proteomes" id="UP000215126"/>
    </source>
</evidence>
<reference evidence="1 2" key="1">
    <citation type="submission" date="2017-06" db="EMBL/GenBank/DDBJ databases">
        <authorList>
            <consortium name="Pathogen Informatics"/>
        </authorList>
    </citation>
    <scope>NUCLEOTIDE SEQUENCE [LARGE SCALE GENOMIC DNA]</scope>
    <source>
        <strain evidence="1 2">NCTC13161</strain>
    </source>
</reference>
<name>A0A239S8S4_9BURK</name>
<sequence>MHSPTPGALNLRQLAMDQVPRLSLRASPLPAPTVARSKVWKPAAHHNFSAEHVARIVARQE</sequence>
<protein>
    <submittedName>
        <fullName evidence="1">Uncharacterized protein</fullName>
    </submittedName>
</protein>
<dbReference type="Proteomes" id="UP000215126">
    <property type="component" value="Chromosome 1"/>
</dbReference>
<dbReference type="AlphaFoldDB" id="A0A239S8S4"/>
<proteinExistence type="predicted"/>
<keyword evidence="2" id="KW-1185">Reference proteome</keyword>
<organism evidence="1 2">
    <name type="scientific">Pandoraea sputorum</name>
    <dbReference type="NCBI Taxonomy" id="93222"/>
    <lineage>
        <taxon>Bacteria</taxon>
        <taxon>Pseudomonadati</taxon>
        <taxon>Pseudomonadota</taxon>
        <taxon>Betaproteobacteria</taxon>
        <taxon>Burkholderiales</taxon>
        <taxon>Burkholderiaceae</taxon>
        <taxon>Pandoraea</taxon>
    </lineage>
</organism>
<accession>A0A239S8S4</accession>